<comment type="subcellular location">
    <subcellularLocation>
        <location evidence="1">Cytoplasm</location>
        <location evidence="1">Cytoskeleton</location>
    </subcellularLocation>
</comment>
<dbReference type="PANTHER" id="PTHR47968:SF36">
    <property type="entry name" value="KINESIN HEAVY CHAIN ISOFORM X1"/>
    <property type="match status" value="1"/>
</dbReference>
<dbReference type="PROSITE" id="PS00411">
    <property type="entry name" value="KINESIN_MOTOR_1"/>
    <property type="match status" value="1"/>
</dbReference>
<dbReference type="InterPro" id="IPR001752">
    <property type="entry name" value="Kinesin_motor_dom"/>
</dbReference>
<evidence type="ECO:0000256" key="2">
    <source>
        <dbReference type="ARBA" id="ARBA00022701"/>
    </source>
</evidence>
<gene>
    <name evidence="12" type="ORF">T265_13989</name>
</gene>
<dbReference type="EMBL" id="KL596746">
    <property type="protein sequence ID" value="KER26495.1"/>
    <property type="molecule type" value="Genomic_DNA"/>
</dbReference>
<evidence type="ECO:0000256" key="5">
    <source>
        <dbReference type="ARBA" id="ARBA00023054"/>
    </source>
</evidence>
<dbReference type="AlphaFoldDB" id="A0A074ZSY4"/>
<dbReference type="Pfam" id="PF00225">
    <property type="entry name" value="Kinesin"/>
    <property type="match status" value="1"/>
</dbReference>
<dbReference type="Pfam" id="PF23735">
    <property type="entry name" value="KIF9"/>
    <property type="match status" value="1"/>
</dbReference>
<dbReference type="SMART" id="SM00129">
    <property type="entry name" value="KISc"/>
    <property type="match status" value="1"/>
</dbReference>
<dbReference type="PRINTS" id="PR00380">
    <property type="entry name" value="KINESINHEAVY"/>
</dbReference>
<evidence type="ECO:0000313" key="13">
    <source>
        <dbReference type="Proteomes" id="UP000054324"/>
    </source>
</evidence>
<evidence type="ECO:0000256" key="8">
    <source>
        <dbReference type="PROSITE-ProRule" id="PRU00283"/>
    </source>
</evidence>
<evidence type="ECO:0000259" key="11">
    <source>
        <dbReference type="PROSITE" id="PS50067"/>
    </source>
</evidence>
<keyword evidence="7" id="KW-0963">Cytoplasm</keyword>
<evidence type="ECO:0000256" key="4">
    <source>
        <dbReference type="ARBA" id="ARBA00022840"/>
    </source>
</evidence>
<dbReference type="GeneID" id="20328156"/>
<sequence length="819" mass="93019">TVICYGQTGAGKTYTISGVAQAYPDRGIIPRALAQLFEEINQLKRHEATVRISYVEIYNEKMADLLQSAVSSTAAESLVISDIGDEVSVKGLFCPQVNSLDDALALLFESKRIQKILNITTIPGTRTVGTHVLNRVSSRAHTIFTVYLTVRSIADGSQTCLRTSRINFVDLAGSERVQKTKSDGRLLKEATFINRSLSFLEQMVLALSDTGRSHVPYRQSKLTHFLKNSVGGKCRTVFIANVWNEDRFLEETISTLRFASRVMRIPCHPAVQEHEDIKMLIKRLRDENILLKQELLMYDTLNNRDRASYGQLTEKQKQQIHQLVAKYLSGKLKELPITSTNQLKEMFDSFRKINRNLQEQLTEQCQVQFKDNTEQVDKPQQPVKEIQRIARNRKNRVADAVAPVLIETPKLGDVDPTSGFGYTARDLTSSVPISITQDSAYLQSRLKERAQPKTMTEGSFGSSTEPTQGQKSKVDEPPTRAQAFEEFQKEAGRELINIFTNNRAILAEQLEKGKIVGSRVNEYKHRLELLQAKRLQLKTQREAQGLVYTDQMEQIITEEEFDLLKQVGELETEFRQQFEEWEAVKQAADGRFESRAACSRSVKITLNGLFLQESSTNNVSVIDRPKNPCIQALASNAQLLTQIIGKQNFNSYNHCTTSTRFLELIVMMMPLSNGVTTAVSQPHWLKVHTCSNSKIGTEFVSLTPNYQNRTRKSKIRHQSRKHMIKLAPPVKQFNIFSWQKKPVLKMSHNGRNMSVPKKPLFNDTYFVTYPNPKMPVTVMGRELEWSFLLLEPFNVDYPWQLGTGNSGRVTCETSILPLI</sequence>
<dbReference type="GO" id="GO:0005524">
    <property type="term" value="F:ATP binding"/>
    <property type="evidence" value="ECO:0007669"/>
    <property type="project" value="UniProtKB-UniRule"/>
</dbReference>
<dbReference type="InterPro" id="IPR027640">
    <property type="entry name" value="Kinesin-like_fam"/>
</dbReference>
<comment type="similarity">
    <text evidence="8 9">Belongs to the TRAFAC class myosin-kinesin ATPase superfamily. Kinesin family.</text>
</comment>
<keyword evidence="2 9" id="KW-0493">Microtubule</keyword>
<dbReference type="RefSeq" id="XP_009169782.1">
    <property type="nucleotide sequence ID" value="XM_009171518.1"/>
</dbReference>
<dbReference type="InterPro" id="IPR036961">
    <property type="entry name" value="Kinesin_motor_dom_sf"/>
</dbReference>
<dbReference type="Gene3D" id="3.40.850.10">
    <property type="entry name" value="Kinesin motor domain"/>
    <property type="match status" value="1"/>
</dbReference>
<accession>A0A074ZSY4</accession>
<proteinExistence type="inferred from homology"/>
<dbReference type="InterPro" id="IPR027417">
    <property type="entry name" value="P-loop_NTPase"/>
</dbReference>
<feature type="non-terminal residue" evidence="12">
    <location>
        <position position="1"/>
    </location>
</feature>
<dbReference type="PROSITE" id="PS50067">
    <property type="entry name" value="KINESIN_MOTOR_2"/>
    <property type="match status" value="1"/>
</dbReference>
<reference evidence="12 13" key="1">
    <citation type="submission" date="2013-11" db="EMBL/GenBank/DDBJ databases">
        <title>Opisthorchis viverrini - life in the bile duct.</title>
        <authorList>
            <person name="Young N.D."/>
            <person name="Nagarajan N."/>
            <person name="Lin S.J."/>
            <person name="Korhonen P.K."/>
            <person name="Jex A.R."/>
            <person name="Hall R.S."/>
            <person name="Safavi-Hemami H."/>
            <person name="Kaewkong W."/>
            <person name="Bertrand D."/>
            <person name="Gao S."/>
            <person name="Seet Q."/>
            <person name="Wongkham S."/>
            <person name="Teh B.T."/>
            <person name="Wongkham C."/>
            <person name="Intapan P.M."/>
            <person name="Maleewong W."/>
            <person name="Yang X."/>
            <person name="Hu M."/>
            <person name="Wang Z."/>
            <person name="Hofmann A."/>
            <person name="Sternberg P.W."/>
            <person name="Tan P."/>
            <person name="Wang J."/>
            <person name="Gasser R.B."/>
        </authorList>
    </citation>
    <scope>NUCLEOTIDE SEQUENCE [LARGE SCALE GENOMIC DNA]</scope>
</reference>
<feature type="domain" description="Kinesin motor" evidence="11">
    <location>
        <begin position="1"/>
        <end position="265"/>
    </location>
</feature>
<dbReference type="SUPFAM" id="SSF52540">
    <property type="entry name" value="P-loop containing nucleoside triphosphate hydrolases"/>
    <property type="match status" value="1"/>
</dbReference>
<dbReference type="GO" id="GO:0007018">
    <property type="term" value="P:microtubule-based movement"/>
    <property type="evidence" value="ECO:0007669"/>
    <property type="project" value="InterPro"/>
</dbReference>
<keyword evidence="4 8" id="KW-0067">ATP-binding</keyword>
<evidence type="ECO:0000256" key="6">
    <source>
        <dbReference type="ARBA" id="ARBA00023175"/>
    </source>
</evidence>
<evidence type="ECO:0000256" key="3">
    <source>
        <dbReference type="ARBA" id="ARBA00022741"/>
    </source>
</evidence>
<dbReference type="CTD" id="20328156"/>
<dbReference type="Proteomes" id="UP000054324">
    <property type="component" value="Unassembled WGS sequence"/>
</dbReference>
<keyword evidence="3 8" id="KW-0547">Nucleotide-binding</keyword>
<feature type="compositionally biased region" description="Polar residues" evidence="10">
    <location>
        <begin position="453"/>
        <end position="471"/>
    </location>
</feature>
<protein>
    <recommendedName>
        <fullName evidence="9">Kinesin-like protein</fullName>
    </recommendedName>
</protein>
<keyword evidence="7" id="KW-0206">Cytoskeleton</keyword>
<dbReference type="OrthoDB" id="3176171at2759"/>
<evidence type="ECO:0000313" key="12">
    <source>
        <dbReference type="EMBL" id="KER26495.1"/>
    </source>
</evidence>
<keyword evidence="6 8" id="KW-0505">Motor protein</keyword>
<organism evidence="12 13">
    <name type="scientific">Opisthorchis viverrini</name>
    <name type="common">Southeast Asian liver fluke</name>
    <dbReference type="NCBI Taxonomy" id="6198"/>
    <lineage>
        <taxon>Eukaryota</taxon>
        <taxon>Metazoa</taxon>
        <taxon>Spiralia</taxon>
        <taxon>Lophotrochozoa</taxon>
        <taxon>Platyhelminthes</taxon>
        <taxon>Trematoda</taxon>
        <taxon>Digenea</taxon>
        <taxon>Opisthorchiida</taxon>
        <taxon>Opisthorchiata</taxon>
        <taxon>Opisthorchiidae</taxon>
        <taxon>Opisthorchis</taxon>
    </lineage>
</organism>
<feature type="binding site" evidence="8">
    <location>
        <begin position="6"/>
        <end position="13"/>
    </location>
    <ligand>
        <name>ATP</name>
        <dbReference type="ChEBI" id="CHEBI:30616"/>
    </ligand>
</feature>
<dbReference type="GO" id="GO:0008017">
    <property type="term" value="F:microtubule binding"/>
    <property type="evidence" value="ECO:0007669"/>
    <property type="project" value="InterPro"/>
</dbReference>
<keyword evidence="13" id="KW-1185">Reference proteome</keyword>
<dbReference type="STRING" id="6198.A0A074ZSY4"/>
<dbReference type="GO" id="GO:0005874">
    <property type="term" value="C:microtubule"/>
    <property type="evidence" value="ECO:0007669"/>
    <property type="project" value="UniProtKB-KW"/>
</dbReference>
<dbReference type="InterPro" id="IPR019821">
    <property type="entry name" value="Kinesin_motor_CS"/>
</dbReference>
<dbReference type="GO" id="GO:0003777">
    <property type="term" value="F:microtubule motor activity"/>
    <property type="evidence" value="ECO:0007669"/>
    <property type="project" value="InterPro"/>
</dbReference>
<evidence type="ECO:0000256" key="10">
    <source>
        <dbReference type="SAM" id="MobiDB-lite"/>
    </source>
</evidence>
<dbReference type="InterPro" id="IPR056524">
    <property type="entry name" value="KIF6/9_C"/>
</dbReference>
<evidence type="ECO:0000256" key="1">
    <source>
        <dbReference type="ARBA" id="ARBA00004245"/>
    </source>
</evidence>
<keyword evidence="5" id="KW-0175">Coiled coil</keyword>
<name>A0A074ZSY4_OPIVI</name>
<evidence type="ECO:0000256" key="7">
    <source>
        <dbReference type="ARBA" id="ARBA00023212"/>
    </source>
</evidence>
<feature type="non-terminal residue" evidence="12">
    <location>
        <position position="819"/>
    </location>
</feature>
<feature type="region of interest" description="Disordered" evidence="10">
    <location>
        <begin position="449"/>
        <end position="478"/>
    </location>
</feature>
<dbReference type="KEGG" id="ovi:T265_13989"/>
<dbReference type="PANTHER" id="PTHR47968">
    <property type="entry name" value="CENTROMERE PROTEIN E"/>
    <property type="match status" value="1"/>
</dbReference>
<evidence type="ECO:0000256" key="9">
    <source>
        <dbReference type="RuleBase" id="RU000394"/>
    </source>
</evidence>